<evidence type="ECO:0000313" key="1">
    <source>
        <dbReference type="EMBL" id="KMO25039.1"/>
    </source>
</evidence>
<dbReference type="Proteomes" id="UP000036471">
    <property type="component" value="Unassembled WGS sequence"/>
</dbReference>
<gene>
    <name evidence="1" type="ORF">QR79_09665</name>
</gene>
<reference evidence="1 2" key="1">
    <citation type="submission" date="2014-11" db="EMBL/GenBank/DDBJ databases">
        <title>Comparative genomics of Methylobacterium species.</title>
        <authorList>
            <person name="Chaudhry V."/>
            <person name="Patil P.B."/>
        </authorList>
    </citation>
    <scope>NUCLEOTIDE SEQUENCE [LARGE SCALE GENOMIC DNA]</scope>
    <source>
        <strain evidence="1 2">SE3.6</strain>
    </source>
</reference>
<evidence type="ECO:0000313" key="2">
    <source>
        <dbReference type="Proteomes" id="UP000036471"/>
    </source>
</evidence>
<proteinExistence type="predicted"/>
<dbReference type="RefSeq" id="WP_048428191.1">
    <property type="nucleotide sequence ID" value="NZ_JTHF01000116.1"/>
</dbReference>
<keyword evidence="2" id="KW-1185">Reference proteome</keyword>
<dbReference type="EMBL" id="JTHG01000066">
    <property type="protein sequence ID" value="KMO25039.1"/>
    <property type="molecule type" value="Genomic_DNA"/>
</dbReference>
<comment type="caution">
    <text evidence="1">The sequence shown here is derived from an EMBL/GenBank/DDBJ whole genome shotgun (WGS) entry which is preliminary data.</text>
</comment>
<sequence>MISISAAHSVPVYPPASRAFLPLLRLIPNCIEAFGARQTAALCRLISQRLFVQLADGGFDTPEAERRLTMLGITKADIDRFAMWLLRRAGEMDCGEAH</sequence>
<name>A0ABR5HEV0_9HYPH</name>
<organism evidence="1 2">
    <name type="scientific">Methylobacterium indicum</name>
    <dbReference type="NCBI Taxonomy" id="1775910"/>
    <lineage>
        <taxon>Bacteria</taxon>
        <taxon>Pseudomonadati</taxon>
        <taxon>Pseudomonadota</taxon>
        <taxon>Alphaproteobacteria</taxon>
        <taxon>Hyphomicrobiales</taxon>
        <taxon>Methylobacteriaceae</taxon>
        <taxon>Methylobacterium</taxon>
    </lineage>
</organism>
<protein>
    <submittedName>
        <fullName evidence="1">Uncharacterized protein</fullName>
    </submittedName>
</protein>
<accession>A0ABR5HEV0</accession>